<dbReference type="EMBL" id="APOH01000010">
    <property type="protein sequence ID" value="ENU20730.1"/>
    <property type="molecule type" value="Genomic_DNA"/>
</dbReference>
<evidence type="ECO:0000313" key="1">
    <source>
        <dbReference type="EMBL" id="ENU20730.1"/>
    </source>
</evidence>
<dbReference type="Proteomes" id="UP000013086">
    <property type="component" value="Unassembled WGS sequence"/>
</dbReference>
<dbReference type="PATRIC" id="fig|1217715.3.peg.926"/>
<proteinExistence type="predicted"/>
<dbReference type="AlphaFoldDB" id="N8P2V3"/>
<accession>N8P2V3</accession>
<sequence length="638" mass="74054">MNLERRTVQVYNLPVDSDISLLKPEQVILRFPHGKTIDIGSLCYLIRQPIAKSHLGARRNSKSGRLVQISSIYEQRKQDIRLLISHISEYFLHSGKRVETIKDMVSRLVVFIYWADQNGFFDVLNKKQLAKNAIIQYTHYLKERVSRNEINVNSGARQQNTIIQFLCDFFEDEELKFGIFLIRVNSRLKKHTQSPCENVQGRILSLCENIFDGLTSLVLEHKQYPYKLVMPDHLNFTENILWIFPVESWFIHPSKALRKRHSCLAYNYLTGTLNTLEQIAELRLRPNTNISKDYSILKQAEHNLIAANKNYRHNQRMHVGTIAVNAFIILFFSQTGMNLSQALNLSWGKDYEISSSNQSFRIVKWRAGGKECSFEVPLEFMPRFKKFIALREYLLNEQECEYLFFTLGERGLGAPRQLKSGTLHGIYLSLRRIDPYLQMVQSREWRAAKSDWLVRNTDLATAASVLQNTEKTVLSSYIAGSESSHWEELSSFLHNMSNVVLSTKNDQKNLLKSATGQCSSFGNPLALNNEDSINKPNCIDPEGCLFCDKYRIHVDETDIRKLISCRYCIEKTAHIIGSLEEQRATLRPILSRIDLILDKLKEYNEQLVTKILLEVEEGELDDYWARKLEMFMELEWIT</sequence>
<dbReference type="OrthoDB" id="5366218at2"/>
<evidence type="ECO:0000313" key="2">
    <source>
        <dbReference type="Proteomes" id="UP000013086"/>
    </source>
</evidence>
<gene>
    <name evidence="1" type="ORF">F994_00963</name>
</gene>
<dbReference type="HOGENOM" id="CLU_018245_0_0_6"/>
<reference evidence="1 2" key="1">
    <citation type="submission" date="2013-02" db="EMBL/GenBank/DDBJ databases">
        <title>The Genome Sequence of Acinetobacter sp. ANC 3994.</title>
        <authorList>
            <consortium name="The Broad Institute Genome Sequencing Platform"/>
            <consortium name="The Broad Institute Genome Sequencing Center for Infectious Disease"/>
            <person name="Cerqueira G."/>
            <person name="Feldgarden M."/>
            <person name="Courvalin P."/>
            <person name="Perichon B."/>
            <person name="Grillot-Courvalin C."/>
            <person name="Clermont D."/>
            <person name="Rocha E."/>
            <person name="Yoon E.-J."/>
            <person name="Nemec A."/>
            <person name="Walker B."/>
            <person name="Young S.K."/>
            <person name="Zeng Q."/>
            <person name="Gargeya S."/>
            <person name="Fitzgerald M."/>
            <person name="Haas B."/>
            <person name="Abouelleil A."/>
            <person name="Alvarado L."/>
            <person name="Arachchi H.M."/>
            <person name="Berlin A.M."/>
            <person name="Chapman S.B."/>
            <person name="Dewar J."/>
            <person name="Goldberg J."/>
            <person name="Griggs A."/>
            <person name="Gujja S."/>
            <person name="Hansen M."/>
            <person name="Howarth C."/>
            <person name="Imamovic A."/>
            <person name="Larimer J."/>
            <person name="McCowan C."/>
            <person name="Murphy C."/>
            <person name="Neiman D."/>
            <person name="Pearson M."/>
            <person name="Priest M."/>
            <person name="Roberts A."/>
            <person name="Saif S."/>
            <person name="Shea T."/>
            <person name="Sisk P."/>
            <person name="Sykes S."/>
            <person name="Wortman J."/>
            <person name="Nusbaum C."/>
            <person name="Birren B."/>
        </authorList>
    </citation>
    <scope>NUCLEOTIDE SEQUENCE [LARGE SCALE GENOMIC DNA]</scope>
    <source>
        <strain evidence="1 2">ANC 3994</strain>
    </source>
</reference>
<organism evidence="1 2">
    <name type="scientific">Acinetobacter bohemicus ANC 3994</name>
    <dbReference type="NCBI Taxonomy" id="1217715"/>
    <lineage>
        <taxon>Bacteria</taxon>
        <taxon>Pseudomonadati</taxon>
        <taxon>Pseudomonadota</taxon>
        <taxon>Gammaproteobacteria</taxon>
        <taxon>Moraxellales</taxon>
        <taxon>Moraxellaceae</taxon>
        <taxon>Acinetobacter</taxon>
    </lineage>
</organism>
<dbReference type="RefSeq" id="WP_004651266.1">
    <property type="nucleotide sequence ID" value="NZ_KB849176.1"/>
</dbReference>
<protein>
    <submittedName>
        <fullName evidence="1">Uncharacterized protein</fullName>
    </submittedName>
</protein>
<name>N8P2V3_9GAMM</name>
<dbReference type="eggNOG" id="COG0582">
    <property type="taxonomic scope" value="Bacteria"/>
</dbReference>
<comment type="caution">
    <text evidence="1">The sequence shown here is derived from an EMBL/GenBank/DDBJ whole genome shotgun (WGS) entry which is preliminary data.</text>
</comment>